<keyword evidence="2" id="KW-0596">Phosphopantetheine</keyword>
<dbReference type="GO" id="GO:0031177">
    <property type="term" value="F:phosphopantetheine binding"/>
    <property type="evidence" value="ECO:0007669"/>
    <property type="project" value="InterPro"/>
</dbReference>
<feature type="non-terminal residue" evidence="5">
    <location>
        <position position="1"/>
    </location>
</feature>
<feature type="non-terminal residue" evidence="5">
    <location>
        <position position="652"/>
    </location>
</feature>
<evidence type="ECO:0000256" key="3">
    <source>
        <dbReference type="ARBA" id="ARBA00022553"/>
    </source>
</evidence>
<comment type="cofactor">
    <cofactor evidence="1">
        <name>pantetheine 4'-phosphate</name>
        <dbReference type="ChEBI" id="CHEBI:47942"/>
    </cofactor>
</comment>
<dbReference type="InterPro" id="IPR000873">
    <property type="entry name" value="AMP-dep_synth/lig_dom"/>
</dbReference>
<dbReference type="SMART" id="SM00823">
    <property type="entry name" value="PKS_PP"/>
    <property type="match status" value="1"/>
</dbReference>
<dbReference type="PANTHER" id="PTHR45527:SF1">
    <property type="entry name" value="FATTY ACID SYNTHASE"/>
    <property type="match status" value="1"/>
</dbReference>
<name>A0A2P5K6F5_9BURK</name>
<keyword evidence="3" id="KW-0597">Phosphoprotein</keyword>
<dbReference type="CDD" id="cd19540">
    <property type="entry name" value="LCL_NRPS-like"/>
    <property type="match status" value="1"/>
</dbReference>
<dbReference type="Pfam" id="PF00668">
    <property type="entry name" value="Condensation"/>
    <property type="match status" value="1"/>
</dbReference>
<dbReference type="GO" id="GO:0044550">
    <property type="term" value="P:secondary metabolite biosynthetic process"/>
    <property type="evidence" value="ECO:0007669"/>
    <property type="project" value="TreeGrafter"/>
</dbReference>
<feature type="domain" description="Carrier" evidence="4">
    <location>
        <begin position="23"/>
        <end position="98"/>
    </location>
</feature>
<evidence type="ECO:0000313" key="6">
    <source>
        <dbReference type="Proteomes" id="UP000243096"/>
    </source>
</evidence>
<dbReference type="PROSITE" id="PS50075">
    <property type="entry name" value="CARRIER"/>
    <property type="match status" value="1"/>
</dbReference>
<dbReference type="Gene3D" id="3.30.559.10">
    <property type="entry name" value="Chloramphenicol acetyltransferase-like domain"/>
    <property type="match status" value="1"/>
</dbReference>
<dbReference type="SUPFAM" id="SSF47336">
    <property type="entry name" value="ACP-like"/>
    <property type="match status" value="1"/>
</dbReference>
<dbReference type="GO" id="GO:0003824">
    <property type="term" value="F:catalytic activity"/>
    <property type="evidence" value="ECO:0007669"/>
    <property type="project" value="InterPro"/>
</dbReference>
<dbReference type="Gene3D" id="1.10.1200.10">
    <property type="entry name" value="ACP-like"/>
    <property type="match status" value="1"/>
</dbReference>
<dbReference type="InterPro" id="IPR036736">
    <property type="entry name" value="ACP-like_sf"/>
</dbReference>
<dbReference type="InterPro" id="IPR001242">
    <property type="entry name" value="Condensation_dom"/>
</dbReference>
<comment type="caution">
    <text evidence="5">The sequence shown here is derived from an EMBL/GenBank/DDBJ whole genome shotgun (WGS) entry which is preliminary data.</text>
</comment>
<dbReference type="InterPro" id="IPR009081">
    <property type="entry name" value="PP-bd_ACP"/>
</dbReference>
<dbReference type="GO" id="GO:0043041">
    <property type="term" value="P:amino acid activation for nonribosomal peptide biosynthetic process"/>
    <property type="evidence" value="ECO:0007669"/>
    <property type="project" value="TreeGrafter"/>
</dbReference>
<dbReference type="FunFam" id="3.30.559.10:FF:000012">
    <property type="entry name" value="Non-ribosomal peptide synthetase"/>
    <property type="match status" value="1"/>
</dbReference>
<dbReference type="SUPFAM" id="SSF52777">
    <property type="entry name" value="CoA-dependent acyltransferases"/>
    <property type="match status" value="2"/>
</dbReference>
<dbReference type="Gene3D" id="3.30.559.30">
    <property type="entry name" value="Nonribosomal peptide synthetase, condensation domain"/>
    <property type="match status" value="1"/>
</dbReference>
<dbReference type="FunFam" id="1.10.1200.10:FF:000005">
    <property type="entry name" value="Nonribosomal peptide synthetase 1"/>
    <property type="match status" value="1"/>
</dbReference>
<dbReference type="FunFam" id="3.30.559.30:FF:000001">
    <property type="entry name" value="Non-ribosomal peptide synthetase"/>
    <property type="match status" value="1"/>
</dbReference>
<dbReference type="InterPro" id="IPR042099">
    <property type="entry name" value="ANL_N_sf"/>
</dbReference>
<proteinExistence type="predicted"/>
<evidence type="ECO:0000313" key="5">
    <source>
        <dbReference type="EMBL" id="PPB79948.1"/>
    </source>
</evidence>
<keyword evidence="6" id="KW-1185">Reference proteome</keyword>
<gene>
    <name evidence="5" type="ORF">B0O95_1521</name>
</gene>
<reference evidence="5 6" key="1">
    <citation type="submission" date="2018-01" db="EMBL/GenBank/DDBJ databases">
        <title>Genomic Encyclopedia of Type Strains, Phase III (KMG-III): the genomes of soil and plant-associated and newly described type strains.</title>
        <authorList>
            <person name="Whitman W."/>
        </authorList>
    </citation>
    <scope>NUCLEOTIDE SEQUENCE [LARGE SCALE GENOMIC DNA]</scope>
    <source>
        <strain evidence="5 6">HKI456</strain>
    </source>
</reference>
<dbReference type="OrthoDB" id="6297021at2"/>
<dbReference type="InterPro" id="IPR020806">
    <property type="entry name" value="PKS_PP-bd"/>
</dbReference>
<organism evidence="5 6">
    <name type="scientific">Mycetohabitans endofungorum</name>
    <dbReference type="NCBI Taxonomy" id="417203"/>
    <lineage>
        <taxon>Bacteria</taxon>
        <taxon>Pseudomonadati</taxon>
        <taxon>Pseudomonadota</taxon>
        <taxon>Betaproteobacteria</taxon>
        <taxon>Burkholderiales</taxon>
        <taxon>Burkholderiaceae</taxon>
        <taxon>Mycetohabitans</taxon>
    </lineage>
</organism>
<dbReference type="Gene3D" id="3.40.50.12780">
    <property type="entry name" value="N-terminal domain of ligase-like"/>
    <property type="match status" value="1"/>
</dbReference>
<dbReference type="Pfam" id="PF00550">
    <property type="entry name" value="PP-binding"/>
    <property type="match status" value="1"/>
</dbReference>
<dbReference type="PANTHER" id="PTHR45527">
    <property type="entry name" value="NONRIBOSOMAL PEPTIDE SYNTHETASE"/>
    <property type="match status" value="1"/>
</dbReference>
<dbReference type="GO" id="GO:0005829">
    <property type="term" value="C:cytosol"/>
    <property type="evidence" value="ECO:0007669"/>
    <property type="project" value="TreeGrafter"/>
</dbReference>
<protein>
    <submittedName>
        <fullName evidence="5">Phosphopantetheine binding protein</fullName>
    </submittedName>
</protein>
<dbReference type="AlphaFoldDB" id="A0A2P5K6F5"/>
<dbReference type="SUPFAM" id="SSF56801">
    <property type="entry name" value="Acetyl-CoA synthetase-like"/>
    <property type="match status" value="1"/>
</dbReference>
<accession>A0A2P5K6F5</accession>
<sequence length="652" mass="72380">TPNGKLDRRALPAPDFASAHYRAPRTPQEQTLAELFAEVLGLPRVGIDDSFFDLGGHSLLATRLMSRIRTALNVELAIRTLFEAPTVAGLVPRLAQGTTARPPLLPQPRPGTLPLSFAQRRMWFIQQYEGVSATYNMPFALRLSGVLDKRALQAALQDILVRHESLRTVFIEIDGMPAQRILAAKDASFVLETVEVSTQALPFALSEAAMHTFDLSKEIPIRAWLFRLNAQEHMLLVLMHHIASDGWSFVPLARDLNTAYAARLQGQAPDWDPLPVQYADYALWQQDLLGREEDPNSLIAQQLAYWRQALAGLPQRLELPTDRPYPLVASYRGARVVRHADVTLRAALQALAHEQQASLFMVLQAALASLLTRMGAGTDIPVGSPIAGRTVEAVDDLVGFFVNTLVLRTDTSRNPSFRALLRQVRETCLAAYTHQDVQFERLVEVLNPVRSTSHHPLFQVTLTLQNNASPQFDLPGLRACVQDVELPIAQFDLAFYFDDVLNPDKFTVTIEYATDLFDHDTVDKLAQRFIRLLEAVAQYPDQPINNIELLEAAERQQLLVEWNATERAMPEATLVQLFETQCAQTPDAPALIFDDQVISYAALNAQANRLAHRLIGQGVVADTPVAILMQRSPQCVIATLAVVKAGGAYVPL</sequence>
<evidence type="ECO:0000259" key="4">
    <source>
        <dbReference type="PROSITE" id="PS50075"/>
    </source>
</evidence>
<dbReference type="InterPro" id="IPR023213">
    <property type="entry name" value="CAT-like_dom_sf"/>
</dbReference>
<evidence type="ECO:0000256" key="1">
    <source>
        <dbReference type="ARBA" id="ARBA00001957"/>
    </source>
</evidence>
<dbReference type="Proteomes" id="UP000243096">
    <property type="component" value="Unassembled WGS sequence"/>
</dbReference>
<dbReference type="Pfam" id="PF00501">
    <property type="entry name" value="AMP-binding"/>
    <property type="match status" value="1"/>
</dbReference>
<dbReference type="EMBL" id="PRDW01000052">
    <property type="protein sequence ID" value="PPB79948.1"/>
    <property type="molecule type" value="Genomic_DNA"/>
</dbReference>
<evidence type="ECO:0000256" key="2">
    <source>
        <dbReference type="ARBA" id="ARBA00022450"/>
    </source>
</evidence>